<feature type="region of interest" description="Disordered" evidence="1">
    <location>
        <begin position="1"/>
        <end position="21"/>
    </location>
</feature>
<sequence>MTARCAAADIPPKPEPITMASHPEIDIATLPPETLIAKAEIVVYRMVYPPRR</sequence>
<comment type="caution">
    <text evidence="2">The sequence shown here is derived from an EMBL/GenBank/DDBJ whole genome shotgun (WGS) entry which is preliminary data.</text>
</comment>
<dbReference type="EMBL" id="BLKV01000002">
    <property type="protein sequence ID" value="GFG71148.1"/>
    <property type="molecule type" value="Genomic_DNA"/>
</dbReference>
<accession>A0A7I9XN39</accession>
<organism evidence="2 3">
    <name type="scientific">Mycolicibacter senuensis</name>
    <dbReference type="NCBI Taxonomy" id="386913"/>
    <lineage>
        <taxon>Bacteria</taxon>
        <taxon>Bacillati</taxon>
        <taxon>Actinomycetota</taxon>
        <taxon>Actinomycetes</taxon>
        <taxon>Mycobacteriales</taxon>
        <taxon>Mycobacteriaceae</taxon>
        <taxon>Mycolicibacter</taxon>
    </lineage>
</organism>
<protein>
    <submittedName>
        <fullName evidence="2">Uncharacterized protein</fullName>
    </submittedName>
</protein>
<name>A0A7I9XN39_9MYCO</name>
<evidence type="ECO:0000313" key="3">
    <source>
        <dbReference type="Proteomes" id="UP000465263"/>
    </source>
</evidence>
<keyword evidence="3" id="KW-1185">Reference proteome</keyword>
<dbReference type="Proteomes" id="UP000465263">
    <property type="component" value="Unassembled WGS sequence"/>
</dbReference>
<dbReference type="AlphaFoldDB" id="A0A7I9XN39"/>
<evidence type="ECO:0000313" key="2">
    <source>
        <dbReference type="EMBL" id="GFG71148.1"/>
    </source>
</evidence>
<reference evidence="2 3" key="1">
    <citation type="journal article" date="2019" name="Emerg. Microbes Infect.">
        <title>Comprehensive subspecies identification of 175 nontuberculous mycobacteria species based on 7547 genomic profiles.</title>
        <authorList>
            <person name="Matsumoto Y."/>
            <person name="Kinjo T."/>
            <person name="Motooka D."/>
            <person name="Nabeya D."/>
            <person name="Jung N."/>
            <person name="Uechi K."/>
            <person name="Horii T."/>
            <person name="Iida T."/>
            <person name="Fujita J."/>
            <person name="Nakamura S."/>
        </authorList>
    </citation>
    <scope>NUCLEOTIDE SEQUENCE [LARGE SCALE GENOMIC DNA]</scope>
    <source>
        <strain evidence="2 3">JCM 16017</strain>
    </source>
</reference>
<gene>
    <name evidence="2" type="ORF">MSEN_28680</name>
</gene>
<proteinExistence type="predicted"/>
<evidence type="ECO:0000256" key="1">
    <source>
        <dbReference type="SAM" id="MobiDB-lite"/>
    </source>
</evidence>